<keyword evidence="7" id="KW-0704">Schiff base</keyword>
<comment type="pathway">
    <text evidence="2">Carbohydrate acid metabolism; 2-dehydro-3-deoxy-D-gluconate degradation; D-glyceraldehyde 3-phosphate and pyruvate from 2-dehydro-3-deoxy-D-gluconate: step 2/2.</text>
</comment>
<evidence type="ECO:0000256" key="7">
    <source>
        <dbReference type="ARBA" id="ARBA00023270"/>
    </source>
</evidence>
<evidence type="ECO:0000256" key="8">
    <source>
        <dbReference type="ARBA" id="ARBA00023277"/>
    </source>
</evidence>
<dbReference type="PROSITE" id="PS00159">
    <property type="entry name" value="ALDOLASE_KDPG_KHG_1"/>
    <property type="match status" value="1"/>
</dbReference>
<name>A0A917QBE0_9HYPH</name>
<evidence type="ECO:0000313" key="9">
    <source>
        <dbReference type="EMBL" id="GGK41135.1"/>
    </source>
</evidence>
<dbReference type="InterPro" id="IPR000887">
    <property type="entry name" value="Aldlse_KDPG_KHG"/>
</dbReference>
<dbReference type="PANTHER" id="PTHR30246">
    <property type="entry name" value="2-KETO-3-DEOXY-6-PHOSPHOGLUCONATE ALDOLASE"/>
    <property type="match status" value="1"/>
</dbReference>
<dbReference type="CDD" id="cd00452">
    <property type="entry name" value="KDPG_aldolase"/>
    <property type="match status" value="1"/>
</dbReference>
<evidence type="ECO:0000256" key="5">
    <source>
        <dbReference type="ARBA" id="ARBA00013063"/>
    </source>
</evidence>
<dbReference type="SUPFAM" id="SSF51569">
    <property type="entry name" value="Aldolase"/>
    <property type="match status" value="1"/>
</dbReference>
<dbReference type="GO" id="GO:0008675">
    <property type="term" value="F:2-dehydro-3-deoxy-phosphogluconate aldolase activity"/>
    <property type="evidence" value="ECO:0007669"/>
    <property type="project" value="UniProtKB-EC"/>
</dbReference>
<dbReference type="RefSeq" id="WP_188914095.1">
    <property type="nucleotide sequence ID" value="NZ_BMMF01000009.1"/>
</dbReference>
<organism evidence="9 10">
    <name type="scientific">Salinarimonas ramus</name>
    <dbReference type="NCBI Taxonomy" id="690164"/>
    <lineage>
        <taxon>Bacteria</taxon>
        <taxon>Pseudomonadati</taxon>
        <taxon>Pseudomonadota</taxon>
        <taxon>Alphaproteobacteria</taxon>
        <taxon>Hyphomicrobiales</taxon>
        <taxon>Salinarimonadaceae</taxon>
        <taxon>Salinarimonas</taxon>
    </lineage>
</organism>
<comment type="subunit">
    <text evidence="4">Homotrimer.</text>
</comment>
<evidence type="ECO:0000256" key="4">
    <source>
        <dbReference type="ARBA" id="ARBA00011233"/>
    </source>
</evidence>
<evidence type="ECO:0000256" key="2">
    <source>
        <dbReference type="ARBA" id="ARBA00004736"/>
    </source>
</evidence>
<dbReference type="Pfam" id="PF01081">
    <property type="entry name" value="Aldolase"/>
    <property type="match status" value="1"/>
</dbReference>
<proteinExistence type="inferred from homology"/>
<keyword evidence="8" id="KW-0119">Carbohydrate metabolism</keyword>
<comment type="caution">
    <text evidence="9">The sequence shown here is derived from an EMBL/GenBank/DDBJ whole genome shotgun (WGS) entry which is preliminary data.</text>
</comment>
<comment type="catalytic activity">
    <reaction evidence="1">
        <text>2-dehydro-3-deoxy-6-phospho-D-gluconate = D-glyceraldehyde 3-phosphate + pyruvate</text>
        <dbReference type="Rhea" id="RHEA:17089"/>
        <dbReference type="ChEBI" id="CHEBI:15361"/>
        <dbReference type="ChEBI" id="CHEBI:57569"/>
        <dbReference type="ChEBI" id="CHEBI:59776"/>
        <dbReference type="EC" id="4.1.2.14"/>
    </reaction>
</comment>
<evidence type="ECO:0000256" key="6">
    <source>
        <dbReference type="ARBA" id="ARBA00023239"/>
    </source>
</evidence>
<accession>A0A917QBE0</accession>
<sequence>MRAHDTFLLEAAARAPVIPVVTIEDPHLAAELAATLVAAGLPVVEVTLRTPRALDAIRAIAHGAPEAIVLAGTIVSPSQIGEAADAGATGIVTPGTSPRLADALAEAQIPAMPGCATVSEAMALHERGFSVLKLFPAAASGGPAWLKGIAGPLPSLRFCPTGGIDAQSAPAYLACPNVVCVGGTWVTPNALVAKGDFAAIARLAREAAALPRG</sequence>
<evidence type="ECO:0000313" key="10">
    <source>
        <dbReference type="Proteomes" id="UP000600449"/>
    </source>
</evidence>
<evidence type="ECO:0000256" key="1">
    <source>
        <dbReference type="ARBA" id="ARBA00000654"/>
    </source>
</evidence>
<comment type="similarity">
    <text evidence="3">Belongs to the KHG/KDPG aldolase family.</text>
</comment>
<dbReference type="NCBIfam" id="TIGR01182">
    <property type="entry name" value="eda"/>
    <property type="match status" value="1"/>
</dbReference>
<dbReference type="InterPro" id="IPR013785">
    <property type="entry name" value="Aldolase_TIM"/>
</dbReference>
<dbReference type="EC" id="4.1.2.14" evidence="5"/>
<dbReference type="Gene3D" id="3.20.20.70">
    <property type="entry name" value="Aldolase class I"/>
    <property type="match status" value="1"/>
</dbReference>
<keyword evidence="6" id="KW-0456">Lyase</keyword>
<dbReference type="PANTHER" id="PTHR30246:SF1">
    <property type="entry name" value="2-DEHYDRO-3-DEOXY-6-PHOSPHOGALACTONATE ALDOLASE-RELATED"/>
    <property type="match status" value="1"/>
</dbReference>
<keyword evidence="10" id="KW-1185">Reference proteome</keyword>
<dbReference type="Proteomes" id="UP000600449">
    <property type="component" value="Unassembled WGS sequence"/>
</dbReference>
<gene>
    <name evidence="9" type="primary">eda</name>
    <name evidence="9" type="ORF">GCM10011322_30340</name>
</gene>
<dbReference type="EMBL" id="BMMF01000009">
    <property type="protein sequence ID" value="GGK41135.1"/>
    <property type="molecule type" value="Genomic_DNA"/>
</dbReference>
<protein>
    <recommendedName>
        <fullName evidence="5">2-dehydro-3-deoxy-phosphogluconate aldolase</fullName>
        <ecNumber evidence="5">4.1.2.14</ecNumber>
    </recommendedName>
</protein>
<evidence type="ECO:0000256" key="3">
    <source>
        <dbReference type="ARBA" id="ARBA00006906"/>
    </source>
</evidence>
<dbReference type="AlphaFoldDB" id="A0A917QBE0"/>
<reference evidence="9 10" key="1">
    <citation type="journal article" date="2014" name="Int. J. Syst. Evol. Microbiol.">
        <title>Complete genome sequence of Corynebacterium casei LMG S-19264T (=DSM 44701T), isolated from a smear-ripened cheese.</title>
        <authorList>
            <consortium name="US DOE Joint Genome Institute (JGI-PGF)"/>
            <person name="Walter F."/>
            <person name="Albersmeier A."/>
            <person name="Kalinowski J."/>
            <person name="Ruckert C."/>
        </authorList>
    </citation>
    <scope>NUCLEOTIDE SEQUENCE [LARGE SCALE GENOMIC DNA]</scope>
    <source>
        <strain evidence="9 10">CGMCC 1.9161</strain>
    </source>
</reference>
<dbReference type="InterPro" id="IPR031338">
    <property type="entry name" value="KDPG/KHG_AS_2"/>
</dbReference>
<dbReference type="PROSITE" id="PS00160">
    <property type="entry name" value="ALDOLASE_KDPG_KHG_2"/>
    <property type="match status" value="1"/>
</dbReference>
<dbReference type="InterPro" id="IPR031337">
    <property type="entry name" value="KDPG/KHG_AS_1"/>
</dbReference>